<dbReference type="AlphaFoldDB" id="A0A8X8CCV0"/>
<dbReference type="Proteomes" id="UP000886885">
    <property type="component" value="Chromosome 14A"/>
</dbReference>
<organism evidence="1 2">
    <name type="scientific">Populus tomentosa</name>
    <name type="common">Chinese white poplar</name>
    <dbReference type="NCBI Taxonomy" id="118781"/>
    <lineage>
        <taxon>Eukaryota</taxon>
        <taxon>Viridiplantae</taxon>
        <taxon>Streptophyta</taxon>
        <taxon>Embryophyta</taxon>
        <taxon>Tracheophyta</taxon>
        <taxon>Spermatophyta</taxon>
        <taxon>Magnoliopsida</taxon>
        <taxon>eudicotyledons</taxon>
        <taxon>Gunneridae</taxon>
        <taxon>Pentapetalae</taxon>
        <taxon>rosids</taxon>
        <taxon>fabids</taxon>
        <taxon>Malpighiales</taxon>
        <taxon>Salicaceae</taxon>
        <taxon>Saliceae</taxon>
        <taxon>Populus</taxon>
    </lineage>
</organism>
<keyword evidence="2" id="KW-1185">Reference proteome</keyword>
<reference evidence="1" key="1">
    <citation type="journal article" date="2020" name="bioRxiv">
        <title>Hybrid origin of Populus tomentosa Carr. identified through genome sequencing and phylogenomic analysis.</title>
        <authorList>
            <person name="An X."/>
            <person name="Gao K."/>
            <person name="Chen Z."/>
            <person name="Li J."/>
            <person name="Yang X."/>
            <person name="Yang X."/>
            <person name="Zhou J."/>
            <person name="Guo T."/>
            <person name="Zhao T."/>
            <person name="Huang S."/>
            <person name="Miao D."/>
            <person name="Khan W.U."/>
            <person name="Rao P."/>
            <person name="Ye M."/>
            <person name="Lei B."/>
            <person name="Liao W."/>
            <person name="Wang J."/>
            <person name="Ji L."/>
            <person name="Li Y."/>
            <person name="Guo B."/>
            <person name="Mustafa N.S."/>
            <person name="Li S."/>
            <person name="Yun Q."/>
            <person name="Keller S.R."/>
            <person name="Mao J."/>
            <person name="Zhang R."/>
            <person name="Strauss S.H."/>
        </authorList>
    </citation>
    <scope>NUCLEOTIDE SEQUENCE</scope>
    <source>
        <strain evidence="1">GM15</strain>
        <tissue evidence="1">Leaf</tissue>
    </source>
</reference>
<dbReference type="EMBL" id="JAAWWB010000027">
    <property type="protein sequence ID" value="KAG6749705.1"/>
    <property type="molecule type" value="Genomic_DNA"/>
</dbReference>
<accession>A0A8X8CCV0</accession>
<protein>
    <submittedName>
        <fullName evidence="1">Uncharacterized protein</fullName>
    </submittedName>
</protein>
<sequence>MIEFTCEERYSGALSLQVEVPMLLRIDCGYSQELMDGGGTKGSEVGDQGREGFYTMDAIIKAYHHSLWRSDYVAVFRCARCPLAIGDLVSSVLEGRQAQLSCGWISWETFIMLLFMGNARHAIDSLHHYMIRTIRSSPTKMSNTCPVFDMGTTPKCLLS</sequence>
<gene>
    <name evidence="1" type="ORF">POTOM_046772</name>
</gene>
<comment type="caution">
    <text evidence="1">The sequence shown here is derived from an EMBL/GenBank/DDBJ whole genome shotgun (WGS) entry which is preliminary data.</text>
</comment>
<evidence type="ECO:0000313" key="1">
    <source>
        <dbReference type="EMBL" id="KAG6749705.1"/>
    </source>
</evidence>
<evidence type="ECO:0000313" key="2">
    <source>
        <dbReference type="Proteomes" id="UP000886885"/>
    </source>
</evidence>
<proteinExistence type="predicted"/>
<name>A0A8X8CCV0_POPTO</name>